<accession>C6XIL6</accession>
<evidence type="ECO:0000256" key="1">
    <source>
        <dbReference type="SAM" id="SignalP"/>
    </source>
</evidence>
<dbReference type="OrthoDB" id="7632485at2"/>
<dbReference type="Gene3D" id="3.10.450.40">
    <property type="match status" value="1"/>
</dbReference>
<dbReference type="AlphaFoldDB" id="C6XIL6"/>
<evidence type="ECO:0000313" key="3">
    <source>
        <dbReference type="EMBL" id="ACT58961.1"/>
    </source>
</evidence>
<name>C6XIL6_HIRBI</name>
<dbReference type="EMBL" id="CP001678">
    <property type="protein sequence ID" value="ACT58961.1"/>
    <property type="molecule type" value="Genomic_DNA"/>
</dbReference>
<feature type="signal peptide" evidence="1">
    <location>
        <begin position="1"/>
        <end position="21"/>
    </location>
</feature>
<dbReference type="HOGENOM" id="CLU_2219510_0_0_5"/>
<gene>
    <name evidence="3" type="ordered locus">Hbal_1269</name>
</gene>
<feature type="chain" id="PRO_5002973838" evidence="1">
    <location>
        <begin position="22"/>
        <end position="106"/>
    </location>
</feature>
<keyword evidence="4" id="KW-1185">Reference proteome</keyword>
<protein>
    <submittedName>
        <fullName evidence="3">Peptidase</fullName>
    </submittedName>
</protein>
<sequence length="106" mass="11840">MMRFFSFFATLMAVVISPAQAQAWAGDSLVPQTEARNAAQSGRTVPFAKISRQLRDRYNGQLIDAAMYSQDDGGYHYKVTWMDGEGKRLLIKVDALSGKILHIRGE</sequence>
<dbReference type="eggNOG" id="COG3212">
    <property type="taxonomic scope" value="Bacteria"/>
</dbReference>
<dbReference type="InterPro" id="IPR025711">
    <property type="entry name" value="PepSY"/>
</dbReference>
<keyword evidence="1" id="KW-0732">Signal</keyword>
<evidence type="ECO:0000313" key="4">
    <source>
        <dbReference type="Proteomes" id="UP000002745"/>
    </source>
</evidence>
<evidence type="ECO:0000259" key="2">
    <source>
        <dbReference type="Pfam" id="PF03413"/>
    </source>
</evidence>
<feature type="domain" description="PepSY" evidence="2">
    <location>
        <begin position="46"/>
        <end position="101"/>
    </location>
</feature>
<dbReference type="Proteomes" id="UP000002745">
    <property type="component" value="Chromosome"/>
</dbReference>
<reference evidence="4" key="1">
    <citation type="journal article" date="2011" name="J. Bacteriol.">
        <title>Genome sequences of eight morphologically diverse alphaproteobacteria.</title>
        <authorList>
            <consortium name="US DOE Joint Genome Institute"/>
            <person name="Brown P.J."/>
            <person name="Kysela D.T."/>
            <person name="Buechlein A."/>
            <person name="Hemmerich C."/>
            <person name="Brun Y.V."/>
        </authorList>
    </citation>
    <scope>NUCLEOTIDE SEQUENCE [LARGE SCALE GENOMIC DNA]</scope>
    <source>
        <strain evidence="4">ATCC 49814 / DSM 5838 / IFAM 1418</strain>
    </source>
</reference>
<dbReference type="STRING" id="582402.Hbal_1269"/>
<organism evidence="3 4">
    <name type="scientific">Hirschia baltica (strain ATCC 49814 / DSM 5838 / IFAM 1418)</name>
    <dbReference type="NCBI Taxonomy" id="582402"/>
    <lineage>
        <taxon>Bacteria</taxon>
        <taxon>Pseudomonadati</taxon>
        <taxon>Pseudomonadota</taxon>
        <taxon>Alphaproteobacteria</taxon>
        <taxon>Hyphomonadales</taxon>
        <taxon>Hyphomonadaceae</taxon>
        <taxon>Hirschia</taxon>
    </lineage>
</organism>
<dbReference type="Pfam" id="PF03413">
    <property type="entry name" value="PepSY"/>
    <property type="match status" value="1"/>
</dbReference>
<dbReference type="KEGG" id="hba:Hbal_1269"/>
<proteinExistence type="predicted"/>